<feature type="transmembrane region" description="Helical" evidence="1">
    <location>
        <begin position="6"/>
        <end position="24"/>
    </location>
</feature>
<dbReference type="RefSeq" id="WP_125095703.1">
    <property type="nucleotide sequence ID" value="NZ_RRUE01000002.1"/>
</dbReference>
<evidence type="ECO:0000313" key="3">
    <source>
        <dbReference type="Proteomes" id="UP000270261"/>
    </source>
</evidence>
<dbReference type="OrthoDB" id="8816496at2"/>
<comment type="caution">
    <text evidence="2">The sequence shown here is derived from an EMBL/GenBank/DDBJ whole genome shotgun (WGS) entry which is preliminary data.</text>
</comment>
<reference evidence="2 3" key="1">
    <citation type="submission" date="2018-11" db="EMBL/GenBank/DDBJ databases">
        <title>Genome sequencing of Lautropia sp. KCOM 2505 (= ChDC F240).</title>
        <authorList>
            <person name="Kook J.-K."/>
            <person name="Park S.-N."/>
            <person name="Lim Y.K."/>
        </authorList>
    </citation>
    <scope>NUCLEOTIDE SEQUENCE [LARGE SCALE GENOMIC DNA]</scope>
    <source>
        <strain evidence="2 3">KCOM 2505</strain>
    </source>
</reference>
<keyword evidence="1" id="KW-0472">Membrane</keyword>
<keyword evidence="1" id="KW-1133">Transmembrane helix</keyword>
<name>A0A3R8LL19_9BURK</name>
<organism evidence="2 3">
    <name type="scientific">Lautropia dentalis</name>
    <dbReference type="NCBI Taxonomy" id="2490857"/>
    <lineage>
        <taxon>Bacteria</taxon>
        <taxon>Pseudomonadati</taxon>
        <taxon>Pseudomonadota</taxon>
        <taxon>Betaproteobacteria</taxon>
        <taxon>Burkholderiales</taxon>
        <taxon>Burkholderiaceae</taxon>
        <taxon>Lautropia</taxon>
    </lineage>
</organism>
<accession>A0A3R8LL19</accession>
<evidence type="ECO:0000313" key="2">
    <source>
        <dbReference type="EMBL" id="RRN43492.1"/>
    </source>
</evidence>
<sequence>MGSKKFWFVSAALFAITFAGLLLLNDWRRDPPPEAEHAAHALRVGDVVREGRYPSGHVAADPADDVSVSGAVPASVSDQGLHGRLQNATDYRVLFESLLSSPVDLSSLYAKHILKVCANARRVDLDALSQPDSWHQIEARQRWRARCSSFIDSELTGQRRIELEHDPRTAGAVRDIFLSDVWSRSAFNSPEHDRIRDQVLAYGDVMTQ</sequence>
<dbReference type="Proteomes" id="UP000270261">
    <property type="component" value="Unassembled WGS sequence"/>
</dbReference>
<dbReference type="AlphaFoldDB" id="A0A3R8LL19"/>
<dbReference type="EMBL" id="RRUE01000002">
    <property type="protein sequence ID" value="RRN43492.1"/>
    <property type="molecule type" value="Genomic_DNA"/>
</dbReference>
<protein>
    <submittedName>
        <fullName evidence="2">Uncharacterized protein</fullName>
    </submittedName>
</protein>
<evidence type="ECO:0000256" key="1">
    <source>
        <dbReference type="SAM" id="Phobius"/>
    </source>
</evidence>
<keyword evidence="3" id="KW-1185">Reference proteome</keyword>
<gene>
    <name evidence="2" type="ORF">EHV23_08520</name>
</gene>
<proteinExistence type="predicted"/>
<keyword evidence="1" id="KW-0812">Transmembrane</keyword>